<sequence>MEDKKLTAETARQIWSGWLKARAGKFTPGELMDECSDLLGRLQQRLPEEYSRQPLGSFLIPEIHSEGVNQASDINGVRSAIEAHGLRDLLRKRSLSNAHFVSGVNGFDDLFCLFLIELLEERKVDRAASNALKKELESLFF</sequence>
<accession>A0A8S5NNJ0</accession>
<evidence type="ECO:0000313" key="1">
    <source>
        <dbReference type="EMBL" id="DAD95643.1"/>
    </source>
</evidence>
<protein>
    <submittedName>
        <fullName evidence="1">Uncharacterized protein</fullName>
    </submittedName>
</protein>
<name>A0A8S5NNJ0_9CAUD</name>
<reference evidence="1" key="1">
    <citation type="journal article" date="2021" name="Proc. Natl. Acad. Sci. U.S.A.">
        <title>A Catalog of Tens of Thousands of Viruses from Human Metagenomes Reveals Hidden Associations with Chronic Diseases.</title>
        <authorList>
            <person name="Tisza M.J."/>
            <person name="Buck C.B."/>
        </authorList>
    </citation>
    <scope>NUCLEOTIDE SEQUENCE</scope>
    <source>
        <strain evidence="1">CtQU013</strain>
    </source>
</reference>
<organism evidence="1">
    <name type="scientific">Siphoviridae sp. ctQU013</name>
    <dbReference type="NCBI Taxonomy" id="2826329"/>
    <lineage>
        <taxon>Viruses</taxon>
        <taxon>Duplodnaviria</taxon>
        <taxon>Heunggongvirae</taxon>
        <taxon>Uroviricota</taxon>
        <taxon>Caudoviricetes</taxon>
    </lineage>
</organism>
<proteinExistence type="predicted"/>
<dbReference type="EMBL" id="BK015198">
    <property type="protein sequence ID" value="DAD95643.1"/>
    <property type="molecule type" value="Genomic_DNA"/>
</dbReference>